<dbReference type="EMBL" id="JNFF01000014">
    <property type="protein sequence ID" value="KEQ31514.1"/>
    <property type="molecule type" value="Genomic_DNA"/>
</dbReference>
<gene>
    <name evidence="3" type="ORF">N180_17515</name>
</gene>
<sequence length="291" mass="32511">MKTLTVLTDFSPRSENAAIYALHMAASIHADLLLFHAFELPVAESMGMPVAWPPEVYDEFRESAISELTLQAKKLETLLTLTDTTYKPKITYQFQDGPLFLQLDKLFTDRNNLMLVMGSHKKGLSGLIGGNHMAAVMEGTNRPVLIVPEHAVYSKLCKIGFATDLSHSDIAVISSLATLATHTKAEIMLAHIHAPLTVNAKPGEQVRNFLEEVATHINYPKVYYRSVEEEHLQEGLSWLSTEVSCHILVMVHRQKTFLENLFGKSDTSKFASETRLPLLVYPDPAIHLPVF</sequence>
<name>A0A081PLE1_9SPHI</name>
<dbReference type="Pfam" id="PF00582">
    <property type="entry name" value="Usp"/>
    <property type="match status" value="1"/>
</dbReference>
<dbReference type="eggNOG" id="COG0589">
    <property type="taxonomic scope" value="Bacteria"/>
</dbReference>
<dbReference type="InterPro" id="IPR006016">
    <property type="entry name" value="UspA"/>
</dbReference>
<evidence type="ECO:0000313" key="4">
    <source>
        <dbReference type="Proteomes" id="UP000028007"/>
    </source>
</evidence>
<dbReference type="Proteomes" id="UP000028007">
    <property type="component" value="Unassembled WGS sequence"/>
</dbReference>
<protein>
    <recommendedName>
        <fullName evidence="2">UspA domain-containing protein</fullName>
    </recommendedName>
</protein>
<evidence type="ECO:0000256" key="1">
    <source>
        <dbReference type="ARBA" id="ARBA00008791"/>
    </source>
</evidence>
<dbReference type="RefSeq" id="WP_037438037.1">
    <property type="nucleotide sequence ID" value="NZ_JNFF01000014.1"/>
</dbReference>
<feature type="domain" description="UspA" evidence="2">
    <location>
        <begin position="2"/>
        <end position="148"/>
    </location>
</feature>
<comment type="caution">
    <text evidence="3">The sequence shown here is derived from an EMBL/GenBank/DDBJ whole genome shotgun (WGS) entry which is preliminary data.</text>
</comment>
<dbReference type="PANTHER" id="PTHR46268">
    <property type="entry name" value="STRESS RESPONSE PROTEIN NHAX"/>
    <property type="match status" value="1"/>
</dbReference>
<comment type="similarity">
    <text evidence="1">Belongs to the universal stress protein A family.</text>
</comment>
<accession>A0A081PLE1</accession>
<evidence type="ECO:0000259" key="2">
    <source>
        <dbReference type="Pfam" id="PF00582"/>
    </source>
</evidence>
<dbReference type="CDD" id="cd00293">
    <property type="entry name" value="USP-like"/>
    <property type="match status" value="1"/>
</dbReference>
<dbReference type="PANTHER" id="PTHR46268:SF6">
    <property type="entry name" value="UNIVERSAL STRESS PROTEIN UP12"/>
    <property type="match status" value="1"/>
</dbReference>
<dbReference type="OrthoDB" id="9788959at2"/>
<evidence type="ECO:0000313" key="3">
    <source>
        <dbReference type="EMBL" id="KEQ31514.1"/>
    </source>
</evidence>
<organism evidence="3 4">
    <name type="scientific">Pedobacter antarcticus 4BY</name>
    <dbReference type="NCBI Taxonomy" id="1358423"/>
    <lineage>
        <taxon>Bacteria</taxon>
        <taxon>Pseudomonadati</taxon>
        <taxon>Bacteroidota</taxon>
        <taxon>Sphingobacteriia</taxon>
        <taxon>Sphingobacteriales</taxon>
        <taxon>Sphingobacteriaceae</taxon>
        <taxon>Pedobacter</taxon>
    </lineage>
</organism>
<dbReference type="AlphaFoldDB" id="A0A081PLE1"/>
<dbReference type="Gene3D" id="3.40.50.12370">
    <property type="match status" value="1"/>
</dbReference>
<dbReference type="SUPFAM" id="SSF52402">
    <property type="entry name" value="Adenine nucleotide alpha hydrolases-like"/>
    <property type="match status" value="2"/>
</dbReference>
<proteinExistence type="inferred from homology"/>
<keyword evidence="4" id="KW-1185">Reference proteome</keyword>
<reference evidence="3 4" key="1">
    <citation type="journal article" date="1992" name="Int. J. Syst. Bacteriol.">
        <title>Sphingobacterium antarcticus sp. nov. a Psychrotrophic Bacterium from the Soils of Schirmacher Oasis, Antarctica.</title>
        <authorList>
            <person name="Shivaji S."/>
            <person name="Ray M.K."/>
            <person name="Rao N.S."/>
            <person name="Saiserr L."/>
            <person name="Jagannadham M.V."/>
            <person name="Kumar G.S."/>
            <person name="Reddy G."/>
            <person name="Bhargava P.M."/>
        </authorList>
    </citation>
    <scope>NUCLEOTIDE SEQUENCE [LARGE SCALE GENOMIC DNA]</scope>
    <source>
        <strain evidence="3 4">4BY</strain>
    </source>
</reference>